<comment type="similarity">
    <text evidence="1">Belongs to the P-Pant transferase superfamily. Gsp/Sfp/HetI/AcpT family.</text>
</comment>
<feature type="domain" description="4'-phosphopantetheinyl transferase N-terminal" evidence="4">
    <location>
        <begin position="19"/>
        <end position="94"/>
    </location>
</feature>
<dbReference type="EC" id="2.7.8.-" evidence="5"/>
<organism evidence="5">
    <name type="scientific">Peptoniphilus gorbachii</name>
    <dbReference type="NCBI Taxonomy" id="411567"/>
    <lineage>
        <taxon>Bacteria</taxon>
        <taxon>Bacillati</taxon>
        <taxon>Bacillota</taxon>
        <taxon>Tissierellia</taxon>
        <taxon>Tissierellales</taxon>
        <taxon>Peptoniphilaceae</taxon>
        <taxon>Peptoniphilus</taxon>
    </lineage>
</organism>
<dbReference type="GO" id="GO:0019878">
    <property type="term" value="P:lysine biosynthetic process via aminoadipic acid"/>
    <property type="evidence" value="ECO:0007669"/>
    <property type="project" value="TreeGrafter"/>
</dbReference>
<dbReference type="InterPro" id="IPR008278">
    <property type="entry name" value="4-PPantetheinyl_Trfase_dom"/>
</dbReference>
<dbReference type="InterPro" id="IPR050559">
    <property type="entry name" value="P-Pant_transferase_sf"/>
</dbReference>
<evidence type="ECO:0000256" key="1">
    <source>
        <dbReference type="ARBA" id="ARBA00010990"/>
    </source>
</evidence>
<proteinExistence type="inferred from homology"/>
<accession>A0A6N2ZK57</accession>
<dbReference type="InterPro" id="IPR055066">
    <property type="entry name" value="AASDHPPT_N"/>
</dbReference>
<dbReference type="Gene3D" id="3.90.470.20">
    <property type="entry name" value="4'-phosphopantetheinyl transferase domain"/>
    <property type="match status" value="2"/>
</dbReference>
<feature type="domain" description="4'-phosphopantetheinyl transferase" evidence="3">
    <location>
        <begin position="104"/>
        <end position="190"/>
    </location>
</feature>
<dbReference type="Pfam" id="PF01648">
    <property type="entry name" value="ACPS"/>
    <property type="match status" value="1"/>
</dbReference>
<sequence length="228" mass="27055">MITYILDLKNYKFNFNHYLLNNISQQRKDNLLKYKNDIDKNLSLYSELLVKMSIASLCNIDISKIILSKTTTGKPICKYPKNIYFNFSHTRSSILLSISKSKYLGVDIEKIKNAPFDIVKSVFNHKEINFLHRYHKYSKNYNFFYIWTRKEAYLKSIGIGLVENLNNINILDKKYNNNFHTFTYNNYICSIYSKNINVKNNKIIIITKKEVDDFYKNHQLPDNALINL</sequence>
<dbReference type="RefSeq" id="WP_035110961.1">
    <property type="nucleotide sequence ID" value="NZ_CACRUP010000007.1"/>
</dbReference>
<dbReference type="PANTHER" id="PTHR12215:SF10">
    <property type="entry name" value="L-AMINOADIPATE-SEMIALDEHYDE DEHYDROGENASE-PHOSPHOPANTETHEINYL TRANSFERASE"/>
    <property type="match status" value="1"/>
</dbReference>
<name>A0A6N2ZK57_9FIRM</name>
<dbReference type="AlphaFoldDB" id="A0A6N2ZK57"/>
<dbReference type="PANTHER" id="PTHR12215">
    <property type="entry name" value="PHOSPHOPANTETHEINE TRANSFERASE"/>
    <property type="match status" value="1"/>
</dbReference>
<evidence type="ECO:0000313" key="5">
    <source>
        <dbReference type="EMBL" id="VYT78457.1"/>
    </source>
</evidence>
<dbReference type="GO" id="GO:0008897">
    <property type="term" value="F:holo-[acyl-carrier-protein] synthase activity"/>
    <property type="evidence" value="ECO:0007669"/>
    <property type="project" value="InterPro"/>
</dbReference>
<evidence type="ECO:0000259" key="3">
    <source>
        <dbReference type="Pfam" id="PF01648"/>
    </source>
</evidence>
<reference evidence="5" key="1">
    <citation type="submission" date="2019-11" db="EMBL/GenBank/DDBJ databases">
        <authorList>
            <person name="Feng L."/>
        </authorList>
    </citation>
    <scope>NUCLEOTIDE SEQUENCE</scope>
    <source>
        <strain evidence="5">PgorbachiiLFYP46</strain>
    </source>
</reference>
<dbReference type="GO" id="GO:0005829">
    <property type="term" value="C:cytosol"/>
    <property type="evidence" value="ECO:0007669"/>
    <property type="project" value="TreeGrafter"/>
</dbReference>
<evidence type="ECO:0000256" key="2">
    <source>
        <dbReference type="ARBA" id="ARBA00022679"/>
    </source>
</evidence>
<dbReference type="InterPro" id="IPR037143">
    <property type="entry name" value="4-PPantetheinyl_Trfase_dom_sf"/>
</dbReference>
<gene>
    <name evidence="5" type="primary">sfp_2</name>
    <name evidence="5" type="ORF">PGLFYP46_01047</name>
</gene>
<dbReference type="SUPFAM" id="SSF56214">
    <property type="entry name" value="4'-phosphopantetheinyl transferase"/>
    <property type="match status" value="2"/>
</dbReference>
<dbReference type="Pfam" id="PF22624">
    <property type="entry name" value="AASDHPPT_N"/>
    <property type="match status" value="1"/>
</dbReference>
<dbReference type="GO" id="GO:0000287">
    <property type="term" value="F:magnesium ion binding"/>
    <property type="evidence" value="ECO:0007669"/>
    <property type="project" value="InterPro"/>
</dbReference>
<protein>
    <submittedName>
        <fullName evidence="5">4'-phosphopantetheinyl transferase sfp</fullName>
        <ecNumber evidence="5">2.7.8.-</ecNumber>
    </submittedName>
</protein>
<keyword evidence="2 5" id="KW-0808">Transferase</keyword>
<evidence type="ECO:0000259" key="4">
    <source>
        <dbReference type="Pfam" id="PF22624"/>
    </source>
</evidence>
<dbReference type="EMBL" id="CACRUP010000007">
    <property type="protein sequence ID" value="VYT78457.1"/>
    <property type="molecule type" value="Genomic_DNA"/>
</dbReference>